<comment type="caution">
    <text evidence="2">The sequence shown here is derived from an EMBL/GenBank/DDBJ whole genome shotgun (WGS) entry which is preliminary data.</text>
</comment>
<name>A0A0X3UPC1_9ACTN</name>
<dbReference type="EMBL" id="LLZH01000121">
    <property type="protein sequence ID" value="KUL34441.1"/>
    <property type="molecule type" value="Genomic_DNA"/>
</dbReference>
<gene>
    <name evidence="2" type="ORF">ADL15_15225</name>
</gene>
<sequence>MVSETVVEFGLPESEPRRERAAGFLRELGTDRRLAPLVAVLGGIAAFASLVSEWQVTSVDSLLLSGDDVGASKMLPTDLFDLGGIAAAYLGGLFLVAVALVLTIFGPAPGRRYARLAGLASGGVLAALLLALVHLLNDQSRLISRFYTIQLEAGHMDVRYGRGLWCALAGVGAALIALWLSGRDDEASEAPRWQRTEPVDTDDDAPLELSIAPTAPFASYAADLDRPHQSG</sequence>
<keyword evidence="1" id="KW-1133">Transmembrane helix</keyword>
<keyword evidence="3" id="KW-1185">Reference proteome</keyword>
<keyword evidence="1" id="KW-0472">Membrane</keyword>
<evidence type="ECO:0000313" key="3">
    <source>
        <dbReference type="Proteomes" id="UP000053244"/>
    </source>
</evidence>
<evidence type="ECO:0000313" key="2">
    <source>
        <dbReference type="EMBL" id="KUL34441.1"/>
    </source>
</evidence>
<accession>A0A0X3UPC1</accession>
<dbReference type="AlphaFoldDB" id="A0A0X3UPC1"/>
<dbReference type="Proteomes" id="UP000053244">
    <property type="component" value="Unassembled WGS sequence"/>
</dbReference>
<feature type="transmembrane region" description="Helical" evidence="1">
    <location>
        <begin position="116"/>
        <end position="136"/>
    </location>
</feature>
<protein>
    <submittedName>
        <fullName evidence="2">Uncharacterized protein</fullName>
    </submittedName>
</protein>
<feature type="transmembrane region" description="Helical" evidence="1">
    <location>
        <begin position="34"/>
        <end position="52"/>
    </location>
</feature>
<reference evidence="2 3" key="1">
    <citation type="submission" date="2015-10" db="EMBL/GenBank/DDBJ databases">
        <authorList>
            <person name="Gilbert D.G."/>
        </authorList>
    </citation>
    <scope>NUCLEOTIDE SEQUENCE [LARGE SCALE GENOMIC DNA]</scope>
    <source>
        <strain evidence="2 3">NRRL B-16712</strain>
    </source>
</reference>
<feature type="transmembrane region" description="Helical" evidence="1">
    <location>
        <begin position="82"/>
        <end position="104"/>
    </location>
</feature>
<proteinExistence type="predicted"/>
<evidence type="ECO:0000256" key="1">
    <source>
        <dbReference type="SAM" id="Phobius"/>
    </source>
</evidence>
<feature type="transmembrane region" description="Helical" evidence="1">
    <location>
        <begin position="162"/>
        <end position="182"/>
    </location>
</feature>
<organism evidence="2 3">
    <name type="scientific">Actinoplanes awajinensis subsp. mycoplanecinus</name>
    <dbReference type="NCBI Taxonomy" id="135947"/>
    <lineage>
        <taxon>Bacteria</taxon>
        <taxon>Bacillati</taxon>
        <taxon>Actinomycetota</taxon>
        <taxon>Actinomycetes</taxon>
        <taxon>Micromonosporales</taxon>
        <taxon>Micromonosporaceae</taxon>
        <taxon>Actinoplanes</taxon>
    </lineage>
</organism>
<keyword evidence="1" id="KW-0812">Transmembrane</keyword>